<organism evidence="3 4">
    <name type="scientific">Bradyrhizobium stylosanthis</name>
    <dbReference type="NCBI Taxonomy" id="1803665"/>
    <lineage>
        <taxon>Bacteria</taxon>
        <taxon>Pseudomonadati</taxon>
        <taxon>Pseudomonadota</taxon>
        <taxon>Alphaproteobacteria</taxon>
        <taxon>Hyphomicrobiales</taxon>
        <taxon>Nitrobacteraceae</taxon>
        <taxon>Bradyrhizobium</taxon>
    </lineage>
</organism>
<dbReference type="PANTHER" id="PTHR35604">
    <property type="entry name" value="TRANSPOSASE INSH FOR INSERTION SEQUENCE ELEMENT IS5A-RELATED"/>
    <property type="match status" value="1"/>
</dbReference>
<dbReference type="AlphaFoldDB" id="A0A560DPK4"/>
<reference evidence="3 4" key="1">
    <citation type="submission" date="2019-06" db="EMBL/GenBank/DDBJ databases">
        <title>Genomic Encyclopedia of Type Strains, Phase IV (KMG-V): Genome sequencing to study the core and pangenomes of soil and plant-associated prokaryotes.</title>
        <authorList>
            <person name="Whitman W."/>
        </authorList>
    </citation>
    <scope>NUCLEOTIDE SEQUENCE [LARGE SCALE GENOMIC DNA]</scope>
    <source>
        <strain evidence="3 4">BR 510</strain>
    </source>
</reference>
<evidence type="ECO:0000259" key="2">
    <source>
        <dbReference type="Pfam" id="PF05598"/>
    </source>
</evidence>
<evidence type="ECO:0000256" key="1">
    <source>
        <dbReference type="SAM" id="MobiDB-lite"/>
    </source>
</evidence>
<proteinExistence type="predicted"/>
<feature type="compositionally biased region" description="Basic and acidic residues" evidence="1">
    <location>
        <begin position="129"/>
        <end position="145"/>
    </location>
</feature>
<evidence type="ECO:0000313" key="3">
    <source>
        <dbReference type="EMBL" id="TWA99020.1"/>
    </source>
</evidence>
<comment type="caution">
    <text evidence="3">The sequence shown here is derived from an EMBL/GenBank/DDBJ whole genome shotgun (WGS) entry which is preliminary data.</text>
</comment>
<feature type="domain" description="Transposase InsH N-terminal" evidence="2">
    <location>
        <begin position="1"/>
        <end position="53"/>
    </location>
</feature>
<accession>A0A560DPK4</accession>
<evidence type="ECO:0000313" key="4">
    <source>
        <dbReference type="Proteomes" id="UP000319949"/>
    </source>
</evidence>
<feature type="region of interest" description="Disordered" evidence="1">
    <location>
        <begin position="95"/>
        <end position="145"/>
    </location>
</feature>
<gene>
    <name evidence="3" type="ORF">FBZ96_105700</name>
</gene>
<dbReference type="InterPro" id="IPR008490">
    <property type="entry name" value="Transposase_InsH_N"/>
</dbReference>
<protein>
    <submittedName>
        <fullName evidence="3">Transposase-like protein DUF772</fullName>
    </submittedName>
</protein>
<keyword evidence="4" id="KW-1185">Reference proteome</keyword>
<name>A0A560DPK4_9BRAD</name>
<sequence length="145" mass="16704">MLSALLLQVFYGIRSERQLMEQLDYNHLYRWFVGLSPDDPVWDPTTFTKNRERLQNGDVFTKFMTRLLNHPQVKPLLSDEHFSVDGTLIEAWASQKSFRPKDGSGDDDDGANFHGQKRKNDTHASTSDPDSRLYRKAAGREAKLC</sequence>
<dbReference type="Pfam" id="PF05598">
    <property type="entry name" value="DUF772"/>
    <property type="match status" value="1"/>
</dbReference>
<dbReference type="Proteomes" id="UP000319949">
    <property type="component" value="Unassembled WGS sequence"/>
</dbReference>
<dbReference type="EMBL" id="VITK01000005">
    <property type="protein sequence ID" value="TWA99020.1"/>
    <property type="molecule type" value="Genomic_DNA"/>
</dbReference>
<dbReference type="STRING" id="1803665.GCA_001641335_05488"/>
<dbReference type="PANTHER" id="PTHR35604:SF2">
    <property type="entry name" value="TRANSPOSASE INSH FOR INSERTION SEQUENCE ELEMENT IS5A-RELATED"/>
    <property type="match status" value="1"/>
</dbReference>